<feature type="compositionally biased region" description="Polar residues" evidence="2">
    <location>
        <begin position="217"/>
        <end position="230"/>
    </location>
</feature>
<feature type="coiled-coil region" evidence="1">
    <location>
        <begin position="329"/>
        <end position="410"/>
    </location>
</feature>
<evidence type="ECO:0000313" key="3">
    <source>
        <dbReference type="EMBL" id="CAG9328549.1"/>
    </source>
</evidence>
<evidence type="ECO:0000256" key="1">
    <source>
        <dbReference type="SAM" id="Coils"/>
    </source>
</evidence>
<dbReference type="EMBL" id="CAJZBQ010000046">
    <property type="protein sequence ID" value="CAG9328549.1"/>
    <property type="molecule type" value="Genomic_DNA"/>
</dbReference>
<comment type="caution">
    <text evidence="3">The sequence shown here is derived from an EMBL/GenBank/DDBJ whole genome shotgun (WGS) entry which is preliminary data.</text>
</comment>
<reference evidence="3" key="1">
    <citation type="submission" date="2021-09" db="EMBL/GenBank/DDBJ databases">
        <authorList>
            <consortium name="AG Swart"/>
            <person name="Singh M."/>
            <person name="Singh A."/>
            <person name="Seah K."/>
            <person name="Emmerich C."/>
        </authorList>
    </citation>
    <scope>NUCLEOTIDE SEQUENCE</scope>
    <source>
        <strain evidence="3">ATCC30299</strain>
    </source>
</reference>
<keyword evidence="1" id="KW-0175">Coiled coil</keyword>
<accession>A0AAU9JSG6</accession>
<sequence length="410" mass="47221">MTSFSFLWKEKNHLKMRIPDTIVVKDGKISEWFYTSKKGFVMKHKAESATIPKLIKLFENEDEKDDSVIAIQRAVDAASNFQAKALLCSHFDVLIMHMTNESLPLENQNFLIQNFIPPANNLRYITNFNKGSIEIRVEPYDQEYRINGKYSNPRKLSIPSNEINENDRKEVDSLARLVCSYIAINYGNVSECELEWIRNSGNEWALINVMRIGQDSSIPQSARTEAVNSNVRDENIAPTSIKYRRPPSAPRLHMSSEERILRSRPPSASNSRITPRQPRRVSDSLLPQPRSASSIHSTSPNTLTNRSFRFSKETKNHSTQTSDECCGCKDELERSIKEMVAAKKRNEELEEIVIKLEESHKAEIEENDKKWKEKCIEIGNAMGEKLHEERKKYEAKIKMLMKKIEGLSIE</sequence>
<keyword evidence="4" id="KW-1185">Reference proteome</keyword>
<organism evidence="3 4">
    <name type="scientific">Blepharisma stoltei</name>
    <dbReference type="NCBI Taxonomy" id="1481888"/>
    <lineage>
        <taxon>Eukaryota</taxon>
        <taxon>Sar</taxon>
        <taxon>Alveolata</taxon>
        <taxon>Ciliophora</taxon>
        <taxon>Postciliodesmatophora</taxon>
        <taxon>Heterotrichea</taxon>
        <taxon>Heterotrichida</taxon>
        <taxon>Blepharismidae</taxon>
        <taxon>Blepharisma</taxon>
    </lineage>
</organism>
<name>A0AAU9JSG6_9CILI</name>
<evidence type="ECO:0000256" key="2">
    <source>
        <dbReference type="SAM" id="MobiDB-lite"/>
    </source>
</evidence>
<proteinExistence type="predicted"/>
<protein>
    <submittedName>
        <fullName evidence="3">Uncharacterized protein</fullName>
    </submittedName>
</protein>
<feature type="region of interest" description="Disordered" evidence="2">
    <location>
        <begin position="217"/>
        <end position="306"/>
    </location>
</feature>
<evidence type="ECO:0000313" key="4">
    <source>
        <dbReference type="Proteomes" id="UP001162131"/>
    </source>
</evidence>
<dbReference type="Proteomes" id="UP001162131">
    <property type="component" value="Unassembled WGS sequence"/>
</dbReference>
<dbReference type="AlphaFoldDB" id="A0AAU9JSG6"/>
<feature type="compositionally biased region" description="Polar residues" evidence="2">
    <location>
        <begin position="290"/>
        <end position="306"/>
    </location>
</feature>
<gene>
    <name evidence="3" type="ORF">BSTOLATCC_MIC46546</name>
</gene>